<evidence type="ECO:0000256" key="1">
    <source>
        <dbReference type="SAM" id="MobiDB-lite"/>
    </source>
</evidence>
<keyword evidence="2" id="KW-0812">Transmembrane</keyword>
<sequence length="187" mass="19753">MSLINDALLKAERDRTEAAAASAARLDPLTRAKLRREQRKRQSLGPILAKAAVLGVVFALLLVVLVRQRALNERAAPPPSALVARPAPAELATPELSTPSPFAPPAASEPPPPTADADYALAGMSVLGPDTLLSIVRQSDKRSIWVPVGKTVGEITAIRYDPDHDLAVIRVGGRHLTLRMGAASAAE</sequence>
<keyword evidence="2" id="KW-1133">Transmembrane helix</keyword>
<proteinExistence type="predicted"/>
<evidence type="ECO:0000313" key="3">
    <source>
        <dbReference type="EMBL" id="ACB76976.1"/>
    </source>
</evidence>
<dbReference type="AlphaFoldDB" id="B1ZXI1"/>
<evidence type="ECO:0000256" key="2">
    <source>
        <dbReference type="SAM" id="Phobius"/>
    </source>
</evidence>
<keyword evidence="4" id="KW-1185">Reference proteome</keyword>
<accession>B1ZXI1</accession>
<evidence type="ECO:0000313" key="4">
    <source>
        <dbReference type="Proteomes" id="UP000007013"/>
    </source>
</evidence>
<dbReference type="RefSeq" id="WP_012376505.1">
    <property type="nucleotide sequence ID" value="NC_010571.1"/>
</dbReference>
<dbReference type="Proteomes" id="UP000007013">
    <property type="component" value="Chromosome"/>
</dbReference>
<dbReference type="HOGENOM" id="CLU_1446300_0_0_0"/>
<dbReference type="EMBL" id="CP001032">
    <property type="protein sequence ID" value="ACB76976.1"/>
    <property type="molecule type" value="Genomic_DNA"/>
</dbReference>
<name>B1ZXI1_OPITP</name>
<reference evidence="3 4" key="1">
    <citation type="journal article" date="2011" name="J. Bacteriol.">
        <title>Genome sequence of the verrucomicrobium Opitutus terrae PB90-1, an abundant inhabitant of rice paddy soil ecosystems.</title>
        <authorList>
            <person name="van Passel M.W."/>
            <person name="Kant R."/>
            <person name="Palva A."/>
            <person name="Copeland A."/>
            <person name="Lucas S."/>
            <person name="Lapidus A."/>
            <person name="Glavina del Rio T."/>
            <person name="Pitluck S."/>
            <person name="Goltsman E."/>
            <person name="Clum A."/>
            <person name="Sun H."/>
            <person name="Schmutz J."/>
            <person name="Larimer F.W."/>
            <person name="Land M.L."/>
            <person name="Hauser L."/>
            <person name="Kyrpides N."/>
            <person name="Mikhailova N."/>
            <person name="Richardson P.P."/>
            <person name="Janssen P.H."/>
            <person name="de Vos W.M."/>
            <person name="Smidt H."/>
        </authorList>
    </citation>
    <scope>NUCLEOTIDE SEQUENCE [LARGE SCALE GENOMIC DNA]</scope>
    <source>
        <strain evidence="4">DSM 11246 / JCM 15787 / PB90-1</strain>
    </source>
</reference>
<feature type="transmembrane region" description="Helical" evidence="2">
    <location>
        <begin position="47"/>
        <end position="66"/>
    </location>
</feature>
<protein>
    <submittedName>
        <fullName evidence="3">Uncharacterized protein</fullName>
    </submittedName>
</protein>
<dbReference type="STRING" id="452637.Oter_3701"/>
<keyword evidence="2" id="KW-0472">Membrane</keyword>
<feature type="compositionally biased region" description="Pro residues" evidence="1">
    <location>
        <begin position="101"/>
        <end position="114"/>
    </location>
</feature>
<gene>
    <name evidence="3" type="ordered locus">Oter_3701</name>
</gene>
<organism evidence="3 4">
    <name type="scientific">Opitutus terrae (strain DSM 11246 / JCM 15787 / PB90-1)</name>
    <dbReference type="NCBI Taxonomy" id="452637"/>
    <lineage>
        <taxon>Bacteria</taxon>
        <taxon>Pseudomonadati</taxon>
        <taxon>Verrucomicrobiota</taxon>
        <taxon>Opitutia</taxon>
        <taxon>Opitutales</taxon>
        <taxon>Opitutaceae</taxon>
        <taxon>Opitutus</taxon>
    </lineage>
</organism>
<feature type="region of interest" description="Disordered" evidence="1">
    <location>
        <begin position="90"/>
        <end position="114"/>
    </location>
</feature>
<dbReference type="KEGG" id="ote:Oter_3701"/>